<evidence type="ECO:0000259" key="11">
    <source>
        <dbReference type="Pfam" id="PF18636"/>
    </source>
</evidence>
<dbReference type="GO" id="GO:0005634">
    <property type="term" value="C:nucleus"/>
    <property type="evidence" value="ECO:0007669"/>
    <property type="project" value="UniProtKB-SubCell"/>
</dbReference>
<evidence type="ECO:0000259" key="10">
    <source>
        <dbReference type="Pfam" id="PF18596"/>
    </source>
</evidence>
<evidence type="ECO:0000256" key="2">
    <source>
        <dbReference type="ARBA" id="ARBA00004647"/>
    </source>
</evidence>
<dbReference type="AlphaFoldDB" id="A0A7H9B5R5"/>
<dbReference type="OrthoDB" id="4063051at2759"/>
<feature type="domain" description="Sld7 C-terminal" evidence="10">
    <location>
        <begin position="175"/>
        <end position="247"/>
    </location>
</feature>
<keyword evidence="8" id="KW-0539">Nucleus</keyword>
<evidence type="ECO:0000256" key="8">
    <source>
        <dbReference type="ARBA" id="ARBA00023242"/>
    </source>
</evidence>
<reference evidence="12 13" key="1">
    <citation type="submission" date="2020-07" db="EMBL/GenBank/DDBJ databases">
        <title>The yeast mating-type switching endonuclease HO is a domesticated member of an unorthodox homing genetic element family.</title>
        <authorList>
            <person name="Coughlan A.Y."/>
            <person name="Lombardi L."/>
            <person name="Braun-Galleani S."/>
            <person name="Martos A.R."/>
            <person name="Galeote V."/>
            <person name="Bigey F."/>
            <person name="Dequin S."/>
            <person name="Byrne K.P."/>
            <person name="Wolfe K.H."/>
        </authorList>
    </citation>
    <scope>NUCLEOTIDE SEQUENCE [LARGE SCALE GENOMIC DNA]</scope>
    <source>
        <strain evidence="12 13">NRRL Y-6702</strain>
    </source>
</reference>
<evidence type="ECO:0000256" key="9">
    <source>
        <dbReference type="ARBA" id="ARBA00023306"/>
    </source>
</evidence>
<sequence>MFAKAGVLNFKLGEKYADTLIRDVQIWRDVDTAQENTKITTFKGSFLCYIDMKKLPVWISHSSTISTCLTCSATAKSYFSVKLKRLRRGIVVELTEPLACKYVILYRHESRVECLEVELSVKKALDGAIAKMQSTAAVSTKDNNIDAILRQSQEKHLIHTKRIKKSMEISEKRLQFNETLSKLILGGLRLRGIPNSQSGFQKLYQMTFAAAEFTHRNELQQLPRTNALDVPFESLQSTVEALLKLFTKS</sequence>
<comment type="similarity">
    <text evidence="3">Belongs to the SLD7 family.</text>
</comment>
<protein>
    <recommendedName>
        <fullName evidence="4">Mitochondrial morphogenesis protein SLD7</fullName>
    </recommendedName>
</protein>
<dbReference type="Pfam" id="PF18636">
    <property type="entry name" value="Sld7_N"/>
    <property type="match status" value="1"/>
</dbReference>
<evidence type="ECO:0000256" key="6">
    <source>
        <dbReference type="ARBA" id="ARBA00022705"/>
    </source>
</evidence>
<organism evidence="12 13">
    <name type="scientific">Zygotorulaspora mrakii</name>
    <name type="common">Zygosaccharomyces mrakii</name>
    <dbReference type="NCBI Taxonomy" id="42260"/>
    <lineage>
        <taxon>Eukaryota</taxon>
        <taxon>Fungi</taxon>
        <taxon>Dikarya</taxon>
        <taxon>Ascomycota</taxon>
        <taxon>Saccharomycotina</taxon>
        <taxon>Saccharomycetes</taxon>
        <taxon>Saccharomycetales</taxon>
        <taxon>Saccharomycetaceae</taxon>
        <taxon>Zygotorulaspora</taxon>
    </lineage>
</organism>
<feature type="domain" description="Sld7 N-terminal" evidence="11">
    <location>
        <begin position="3"/>
        <end position="120"/>
    </location>
</feature>
<dbReference type="GO" id="GO:0000922">
    <property type="term" value="C:spindle pole"/>
    <property type="evidence" value="ECO:0007669"/>
    <property type="project" value="UniProtKB-SubCell"/>
</dbReference>
<dbReference type="EMBL" id="CP058609">
    <property type="protein sequence ID" value="QLG74048.1"/>
    <property type="molecule type" value="Genomic_DNA"/>
</dbReference>
<dbReference type="KEGG" id="zmk:HG535_0F05600"/>
<dbReference type="GO" id="GO:0006260">
    <property type="term" value="P:DNA replication"/>
    <property type="evidence" value="ECO:0007669"/>
    <property type="project" value="UniProtKB-KW"/>
</dbReference>
<evidence type="ECO:0000256" key="7">
    <source>
        <dbReference type="ARBA" id="ARBA00023212"/>
    </source>
</evidence>
<keyword evidence="9" id="KW-0131">Cell cycle</keyword>
<dbReference type="Proteomes" id="UP000509704">
    <property type="component" value="Chromosome 6"/>
</dbReference>
<keyword evidence="7" id="KW-0206">Cytoskeleton</keyword>
<evidence type="ECO:0000256" key="5">
    <source>
        <dbReference type="ARBA" id="ARBA00022490"/>
    </source>
</evidence>
<proteinExistence type="inferred from homology"/>
<name>A0A7H9B5R5_ZYGMR</name>
<dbReference type="InterPro" id="IPR041564">
    <property type="entry name" value="Sld7_N"/>
</dbReference>
<gene>
    <name evidence="12" type="ORF">HG535_0F05600</name>
</gene>
<evidence type="ECO:0000256" key="4">
    <source>
        <dbReference type="ARBA" id="ARBA00017231"/>
    </source>
</evidence>
<dbReference type="InterPro" id="IPR041260">
    <property type="entry name" value="Sld7_C"/>
</dbReference>
<dbReference type="GeneID" id="59237806"/>
<evidence type="ECO:0000256" key="1">
    <source>
        <dbReference type="ARBA" id="ARBA00004123"/>
    </source>
</evidence>
<evidence type="ECO:0000256" key="3">
    <source>
        <dbReference type="ARBA" id="ARBA00009044"/>
    </source>
</evidence>
<dbReference type="RefSeq" id="XP_037145773.1">
    <property type="nucleotide sequence ID" value="XM_037289878.1"/>
</dbReference>
<comment type="subcellular location">
    <subcellularLocation>
        <location evidence="2">Cytoplasm</location>
        <location evidence="2">Cytoskeleton</location>
        <location evidence="2">Spindle pole</location>
    </subcellularLocation>
    <subcellularLocation>
        <location evidence="1">Nucleus</location>
    </subcellularLocation>
</comment>
<keyword evidence="13" id="KW-1185">Reference proteome</keyword>
<evidence type="ECO:0000313" key="12">
    <source>
        <dbReference type="EMBL" id="QLG74048.1"/>
    </source>
</evidence>
<dbReference type="Pfam" id="PF18596">
    <property type="entry name" value="Sld7_C"/>
    <property type="match status" value="1"/>
</dbReference>
<accession>A0A7H9B5R5</accession>
<keyword evidence="5" id="KW-0963">Cytoplasm</keyword>
<keyword evidence="6" id="KW-0235">DNA replication</keyword>
<evidence type="ECO:0000313" key="13">
    <source>
        <dbReference type="Proteomes" id="UP000509704"/>
    </source>
</evidence>